<comment type="subcellular location">
    <subcellularLocation>
        <location evidence="24">Cell membrane</location>
        <location evidence="24">Sarcolemma</location>
        <location evidence="24">T-tubule</location>
    </subcellularLocation>
    <subcellularLocation>
        <location evidence="2">Cell membrane</location>
        <location evidence="2">Sarcolemma</location>
        <topology evidence="2">Multi-pass membrane protein</topology>
    </subcellularLocation>
    <subcellularLocation>
        <location evidence="1">Cell projection</location>
        <location evidence="1">Dendrite</location>
    </subcellularLocation>
    <subcellularLocation>
        <location evidence="31">Membrane</location>
        <topology evidence="31">Multi-pass membrane protein</topology>
    </subcellularLocation>
    <subcellularLocation>
        <location evidence="3">Perikaryon</location>
    </subcellularLocation>
    <subcellularLocation>
        <location evidence="26">Postsynaptic density membrane</location>
    </subcellularLocation>
</comment>
<keyword evidence="22" id="KW-0966">Cell projection</keyword>
<feature type="transmembrane region" description="Helical" evidence="33">
    <location>
        <begin position="291"/>
        <end position="312"/>
    </location>
</feature>
<feature type="binding site" evidence="29">
    <location>
        <position position="645"/>
    </location>
    <ligand>
        <name>Ca(2+)</name>
        <dbReference type="ChEBI" id="CHEBI:29108"/>
    </ligand>
</feature>
<feature type="transmembrane region" description="Helical" evidence="33">
    <location>
        <begin position="1054"/>
        <end position="1083"/>
    </location>
</feature>
<dbReference type="FunFam" id="1.10.287.70:FF:000009">
    <property type="entry name" value="Voltage-dependent L-type calcium channel subunit alpha"/>
    <property type="match status" value="1"/>
</dbReference>
<dbReference type="FunFam" id="1.20.120.350:FF:000020">
    <property type="entry name" value="Voltage-dependent L-type calcium channel subunit alpha"/>
    <property type="match status" value="1"/>
</dbReference>
<evidence type="ECO:0000256" key="11">
    <source>
        <dbReference type="ARBA" id="ARBA00022737"/>
    </source>
</evidence>
<feature type="transmembrane region" description="Helical" evidence="33">
    <location>
        <begin position="217"/>
        <end position="239"/>
    </location>
</feature>
<reference evidence="35" key="2">
    <citation type="submission" date="2025-08" db="UniProtKB">
        <authorList>
            <consortium name="Ensembl"/>
        </authorList>
    </citation>
    <scope>IDENTIFICATION</scope>
</reference>
<feature type="transmembrane region" description="Helical" evidence="33">
    <location>
        <begin position="473"/>
        <end position="491"/>
    </location>
</feature>
<comment type="function">
    <text evidence="31">Voltage-sensitive calcium channels (VSCC) mediate the entry of calcium ions into excitable cells and are also involved in a variety of calcium-dependent processes, including muscle contraction, hormone or neurotransmitter release, gene expression, cell motility, cell division and cell death.</text>
</comment>
<dbReference type="GO" id="GO:0098839">
    <property type="term" value="C:postsynaptic density membrane"/>
    <property type="evidence" value="ECO:0007669"/>
    <property type="project" value="UniProtKB-SubCell"/>
</dbReference>
<feature type="transmembrane region" description="Helical" evidence="33">
    <location>
        <begin position="932"/>
        <end position="965"/>
    </location>
</feature>
<evidence type="ECO:0000256" key="20">
    <source>
        <dbReference type="ARBA" id="ARBA00023180"/>
    </source>
</evidence>
<dbReference type="PRINTS" id="PR01630">
    <property type="entry name" value="LVDCCALPHA1"/>
</dbReference>
<feature type="compositionally biased region" description="Low complexity" evidence="32">
    <location>
        <begin position="1649"/>
        <end position="1659"/>
    </location>
</feature>
<dbReference type="InterPro" id="IPR027359">
    <property type="entry name" value="Volt_channel_dom_sf"/>
</dbReference>
<evidence type="ECO:0000256" key="33">
    <source>
        <dbReference type="SAM" id="Phobius"/>
    </source>
</evidence>
<evidence type="ECO:0000256" key="32">
    <source>
        <dbReference type="SAM" id="MobiDB-lite"/>
    </source>
</evidence>
<keyword evidence="15 33" id="KW-1133">Transmembrane helix</keyword>
<dbReference type="InterPro" id="IPR005451">
    <property type="entry name" value="VDCC_L_a1csu"/>
</dbReference>
<evidence type="ECO:0000256" key="24">
    <source>
        <dbReference type="ARBA" id="ARBA00024012"/>
    </source>
</evidence>
<evidence type="ECO:0000256" key="6">
    <source>
        <dbReference type="ARBA" id="ARBA00022553"/>
    </source>
</evidence>
<dbReference type="GO" id="GO:0005891">
    <property type="term" value="C:voltage-gated calcium channel complex"/>
    <property type="evidence" value="ECO:0007669"/>
    <property type="project" value="InterPro"/>
</dbReference>
<evidence type="ECO:0000256" key="14">
    <source>
        <dbReference type="ARBA" id="ARBA00022882"/>
    </source>
</evidence>
<feature type="binding site" evidence="29">
    <location>
        <position position="1029"/>
    </location>
    <ligand>
        <name>Ca(2+)</name>
        <dbReference type="ChEBI" id="CHEBI:29108"/>
    </ligand>
</feature>
<feature type="region of interest" description="Disordered" evidence="32">
    <location>
        <begin position="754"/>
        <end position="773"/>
    </location>
</feature>
<dbReference type="GO" id="GO:0030315">
    <property type="term" value="C:T-tubule"/>
    <property type="evidence" value="ECO:0007669"/>
    <property type="project" value="UniProtKB-SubCell"/>
</dbReference>
<evidence type="ECO:0000256" key="25">
    <source>
        <dbReference type="ARBA" id="ARBA00024028"/>
    </source>
</evidence>
<keyword evidence="19" id="KW-1015">Disulfide bond</keyword>
<keyword evidence="12 29" id="KW-0106">Calcium</keyword>
<feature type="region of interest" description="Disordered" evidence="32">
    <location>
        <begin position="1628"/>
        <end position="1659"/>
    </location>
</feature>
<dbReference type="Gene3D" id="6.10.250.2180">
    <property type="match status" value="1"/>
</dbReference>
<keyword evidence="17" id="KW-0406">Ion transport</keyword>
<evidence type="ECO:0000256" key="2">
    <source>
        <dbReference type="ARBA" id="ARBA00004415"/>
    </source>
</evidence>
<dbReference type="GO" id="GO:0042391">
    <property type="term" value="P:regulation of membrane potential"/>
    <property type="evidence" value="ECO:0007669"/>
    <property type="project" value="UniProtKB-ARBA"/>
</dbReference>
<name>A0A8D2ZEH0_SCOMX</name>
<feature type="compositionally biased region" description="Low complexity" evidence="32">
    <location>
        <begin position="1"/>
        <end position="10"/>
    </location>
</feature>
<dbReference type="GO" id="GO:0007154">
    <property type="term" value="P:cell communication"/>
    <property type="evidence" value="ECO:0007669"/>
    <property type="project" value="UniProtKB-ARBA"/>
</dbReference>
<sequence length="1971" mass="221608">MMGNAASGAAAGLGSGGGGPISTASSTQRKRQHYSSKPKKQTTTTATRPPRALLCLTLKNPIRRACISIVEWKPFEIIILMTIFANCVALAVYIPFPEDDSNATNSNLERVEYLFLIIFTVEAFLKVIAYGLLFHPNAYLRNGWNLLDFIIVVVGLFSAILEQATKGDGATPIGGKAAGFDVKALRAFRVLRPLRLVSGVPSLQVVLNSIIKAMVPLLHIALLVLFVIIIYAIIGLELFMGKMHKTCTIAEEKPAPCAPDVAYGRHCKHNGTECKMGWEGPNDGITNFDNFAFAMLTVFQCITMEGWTDVLYWMQDAMGYELPWVYFVSLVIFGSFFVLNLVLGVLSGEFSKEREKAKARGDFQKLREKQQLEEDLKGYLDWITQAEDIDPENEEEGMDDDKPRNCKSTAHLCSTARTVKLSMPASENESVNTDNAPGGDVEGETCCTRLARYSRRWNRLCRRKCRAGVKSQVFYWLVIFLVFLNTLTIASEHHQQPQWLTDVQVSSAFYLLLLICSPRSPQAYFVSLFNRFDSFVVCGGILETILVETKIMSPLGISVLRCVRLLRIFKITRYWNSLSNLVASLLNSVRSIASLLLLLFLFIIIFSLLGMQLFGGKFNFDETRRSTFDNFPQSLLTVFQILTGEDWNSVMYDGIMAYGGPSFPGMLVCIYFIILFICGNYILLNVFLAIAVDNLADAESLTSAQKEEEEEKERKKLAREFNYLNVLPLQINMDDYCGDESEEKNPYPANDYIGNTQHNEDDEEPEMPVGPRPRPLSDIQLKEKAIPMPEARAFFVFSHTNKFRVLCHKIVNHNIFTNLILFFILLSSISLAAEDPVKNDSFRNQILGYADHVFTGLFTIEIILKMTAYGAFVHKGSFCRNYFNILDLVVVSVSLISSGIQSSAINVVKILRVLRVLRPLRAINRAKGLKHVVQCVFVAIRTIGNIVIVTTLLQFMFACIGVQLFKGKFFFCSDSSKQTQADCRGSYIMYKDGDVGKPERANRNWENSDFNFDDVLQGMMALFAVSTFEGWPGLLYRAIDSHAEDVGPVYNYRVVISIFFIIYIIIIAFFMMNIFVGFVIVTFQEQGEQEYKNCELDKNQRQCVEYALKARPLRRYIPKNPYQYKVWYVVNSTYFEYLMFTLILLNTICLAMQHHGQTKHFNDAMNILNMLFTGLFTVEMILKLIAFKPRGYFSDPWNVFDFLIVIGSIIDVILSEINSTSPPVANSEENARISITFFRLFRVMRLVKLLSRGEGIRTLLWTFIKSFQALPYVALLIVMLFFIYAVIGMQMFGKIALRDHTQINRNNNFQTFPQAVLLLFRCATGEAWQEIMLACSPSRPCEKGSTNEQGSAHEDCGSQFAIIYFVSFYMLCAFLIINLFVAVIMDNFDYLTRDWSILGPHHLDEFKRIWAEYDPEAKGRIKHLDVVTLLRRIQPPLGFGKLCPHRVACKRLVSMNMPLNSDGTVMFNATLFALVRTALRIKTDGNLEQANEELRAIVKKIWKRTSMKLLDQVVPPAGDDEVTVGKFYATFLIQEYFRKFKKRKEQGLVAKVPPKTALSLQAGLRTLHDIGPEIRRAISGDLTVEEEMDKGLKEPRTGGLFGNHVNYYNQSDGRGSFPQSFTTQRPLHISQKGSPCEGESPSHEKLMDSTTFTPSSYSSSGSNANINNANNTSMVGVATQGISRFPSPSISTVDGHTGQPLTPILLPRSAWCFPPKRWVPARQQFCYYLSVNMNKGPNVTVTNCLLSICIFVAWVSGRRSSFHLECLRRQSRPDVSQKTAVPLHLVHHQALAVAGLSPLLRRSHSPTLFSRLCSTPPATHGSDASYQRVPSLRLEGSNSHEKLNTSLPSVLISEGLGQFAQDPSFIEATKAELADACDMTIEEMEHAANNILNGNSTTNATSSTSSNSQNSPNGNLLPFHTAAAAETHRDRVGRGKDLRDGPTATTVLLKGATGRERHSLLNRKPFFSTSQ</sequence>
<feature type="transmembrane region" description="Helical" evidence="33">
    <location>
        <begin position="145"/>
        <end position="161"/>
    </location>
</feature>
<feature type="domain" description="Voltage-dependent calcium channel alpha-1 subunit IQ" evidence="34">
    <location>
        <begin position="1519"/>
        <end position="1553"/>
    </location>
</feature>
<evidence type="ECO:0000256" key="16">
    <source>
        <dbReference type="ARBA" id="ARBA00023018"/>
    </source>
</evidence>
<comment type="similarity">
    <text evidence="25">Belongs to the calcium channel alpha-1 subunit (TC 1.A.1.11) family. CACNA1C subfamily.</text>
</comment>
<keyword evidence="23" id="KW-0407">Ion channel</keyword>
<feature type="transmembrane region" description="Helical" evidence="33">
    <location>
        <begin position="1167"/>
        <end position="1187"/>
    </location>
</feature>
<dbReference type="Proteomes" id="UP000694558">
    <property type="component" value="Chromosome 2"/>
</dbReference>
<evidence type="ECO:0000256" key="1">
    <source>
        <dbReference type="ARBA" id="ARBA00004279"/>
    </source>
</evidence>
<dbReference type="FunFam" id="1.20.120.350:FF:000010">
    <property type="entry name" value="Voltage-dependent L-type calcium channel subunit alpha"/>
    <property type="match status" value="1"/>
</dbReference>
<feature type="transmembrane region" description="Helical" evidence="33">
    <location>
        <begin position="497"/>
        <end position="516"/>
    </location>
</feature>
<organism evidence="35 36">
    <name type="scientific">Scophthalmus maximus</name>
    <name type="common">Turbot</name>
    <name type="synonym">Psetta maxima</name>
    <dbReference type="NCBI Taxonomy" id="52904"/>
    <lineage>
        <taxon>Eukaryota</taxon>
        <taxon>Metazoa</taxon>
        <taxon>Chordata</taxon>
        <taxon>Craniata</taxon>
        <taxon>Vertebrata</taxon>
        <taxon>Euteleostomi</taxon>
        <taxon>Actinopterygii</taxon>
        <taxon>Neopterygii</taxon>
        <taxon>Teleostei</taxon>
        <taxon>Neoteleostei</taxon>
        <taxon>Acanthomorphata</taxon>
        <taxon>Carangaria</taxon>
        <taxon>Pleuronectiformes</taxon>
        <taxon>Pleuronectoidei</taxon>
        <taxon>Scophthalmidae</taxon>
        <taxon>Scophthalmus</taxon>
    </lineage>
</organism>
<evidence type="ECO:0000256" key="10">
    <source>
        <dbReference type="ARBA" id="ARBA00022723"/>
    </source>
</evidence>
<feature type="transmembrane region" description="Helical" evidence="33">
    <location>
        <begin position="1361"/>
        <end position="1385"/>
    </location>
</feature>
<keyword evidence="13" id="KW-0112">Calmodulin-binding</keyword>
<dbReference type="InterPro" id="IPR031649">
    <property type="entry name" value="GPHH_dom"/>
</dbReference>
<dbReference type="Gene3D" id="1.10.287.70">
    <property type="match status" value="4"/>
</dbReference>
<comment type="function">
    <text evidence="28">Pore-forming, alpha-1C subunit of the voltage-gated calcium channel that gives rise to L-type calcium currents. Mediates influx of calcium ions into the cytoplasm, and thereby triggers calcium release from the sarcoplasm. Plays an important role in excitation-contraction coupling in the heart. Required for normal heart development and normal regulation of heart rhythm. Required for normal contraction of smooth muscle cells in blood vessels and in the intestine. Essential for normal blood pressure regulation via its role in the contraction of arterial smooth muscle cells. Long-lasting (L-type) calcium channels belong to the 'high-voltage activated' (HVA) group.</text>
</comment>
<evidence type="ECO:0000256" key="19">
    <source>
        <dbReference type="ARBA" id="ARBA00023157"/>
    </source>
</evidence>
<dbReference type="GeneTree" id="ENSGT00940000156127"/>
<evidence type="ECO:0000256" key="30">
    <source>
        <dbReference type="PIRSR" id="PIRSR602077-3"/>
    </source>
</evidence>
<feature type="compositionally biased region" description="Low complexity" evidence="32">
    <location>
        <begin position="1893"/>
        <end position="1915"/>
    </location>
</feature>
<dbReference type="FunFam" id="1.20.120.350:FF:000006">
    <property type="entry name" value="Voltage-dependent L-type calcium channel subunit alpha"/>
    <property type="match status" value="1"/>
</dbReference>
<keyword evidence="20 30" id="KW-0325">Glycoprotein</keyword>
<keyword evidence="21" id="KW-0628">Postsynaptic cell membrane</keyword>
<dbReference type="Pfam" id="PF16905">
    <property type="entry name" value="GPHH"/>
    <property type="match status" value="1"/>
</dbReference>
<feature type="transmembrane region" description="Helical" evidence="33">
    <location>
        <begin position="1269"/>
        <end position="1287"/>
    </location>
</feature>
<evidence type="ECO:0000259" key="34">
    <source>
        <dbReference type="SMART" id="SM01062"/>
    </source>
</evidence>
<evidence type="ECO:0000256" key="15">
    <source>
        <dbReference type="ARBA" id="ARBA00022989"/>
    </source>
</evidence>
<evidence type="ECO:0000256" key="29">
    <source>
        <dbReference type="PIRSR" id="PIRSR602077-1"/>
    </source>
</evidence>
<dbReference type="InterPro" id="IPR002077">
    <property type="entry name" value="VDCCAlpha1"/>
</dbReference>
<dbReference type="InterPro" id="IPR050599">
    <property type="entry name" value="VDCC_alpha-1_subunit"/>
</dbReference>
<dbReference type="GO" id="GO:0043204">
    <property type="term" value="C:perikaryon"/>
    <property type="evidence" value="ECO:0007669"/>
    <property type="project" value="UniProtKB-SubCell"/>
</dbReference>
<feature type="region of interest" description="Disordered" evidence="32">
    <location>
        <begin position="1892"/>
        <end position="1917"/>
    </location>
</feature>
<protein>
    <recommendedName>
        <fullName evidence="31">Voltage-dependent L-type calcium channel subunit alpha</fullName>
    </recommendedName>
</protein>
<keyword evidence="8 31" id="KW-0107">Calcium channel</keyword>
<dbReference type="GO" id="GO:0023052">
    <property type="term" value="P:signaling"/>
    <property type="evidence" value="ECO:0007669"/>
    <property type="project" value="UniProtKB-ARBA"/>
</dbReference>
<dbReference type="SUPFAM" id="SSF81324">
    <property type="entry name" value="Voltage-gated potassium channels"/>
    <property type="match status" value="4"/>
</dbReference>
<feature type="binding site" evidence="29">
    <location>
        <position position="305"/>
    </location>
    <ligand>
        <name>Ca(2+)</name>
        <dbReference type="ChEBI" id="CHEBI:29108"/>
    </ligand>
</feature>
<keyword evidence="16" id="KW-0770">Synapse</keyword>
<evidence type="ECO:0000313" key="35">
    <source>
        <dbReference type="Ensembl" id="ENSSMAP00000000911.2"/>
    </source>
</evidence>
<dbReference type="FunFam" id="1.10.238.10:FF:000063">
    <property type="entry name" value="Voltage-dependent N-type calcium channel subunit alpha"/>
    <property type="match status" value="1"/>
</dbReference>
<evidence type="ECO:0000256" key="21">
    <source>
        <dbReference type="ARBA" id="ARBA00023257"/>
    </source>
</evidence>
<dbReference type="GO" id="GO:0098703">
    <property type="term" value="P:calcium ion import across plasma membrane"/>
    <property type="evidence" value="ECO:0007669"/>
    <property type="project" value="TreeGrafter"/>
</dbReference>
<feature type="compositionally biased region" description="Gly residues" evidence="32">
    <location>
        <begin position="11"/>
        <end position="20"/>
    </location>
</feature>
<evidence type="ECO:0000256" key="17">
    <source>
        <dbReference type="ARBA" id="ARBA00023065"/>
    </source>
</evidence>
<proteinExistence type="inferred from homology"/>
<dbReference type="GO" id="GO:0005516">
    <property type="term" value="F:calmodulin binding"/>
    <property type="evidence" value="ECO:0007669"/>
    <property type="project" value="UniProtKB-KW"/>
</dbReference>
<evidence type="ECO:0000256" key="18">
    <source>
        <dbReference type="ARBA" id="ARBA00023136"/>
    </source>
</evidence>
<evidence type="ECO:0000256" key="7">
    <source>
        <dbReference type="ARBA" id="ARBA00022568"/>
    </source>
</evidence>
<keyword evidence="18 33" id="KW-0472">Membrane</keyword>
<keyword evidence="6" id="KW-0597">Phosphoprotein</keyword>
<keyword evidence="7 31" id="KW-0109">Calcium transport</keyword>
<evidence type="ECO:0000256" key="28">
    <source>
        <dbReference type="ARBA" id="ARBA00045450"/>
    </source>
</evidence>
<feature type="compositionally biased region" description="Basic residues" evidence="32">
    <location>
        <begin position="28"/>
        <end position="40"/>
    </location>
</feature>
<dbReference type="Pfam" id="PF00520">
    <property type="entry name" value="Ion_trans"/>
    <property type="match status" value="4"/>
</dbReference>
<dbReference type="Gene3D" id="1.20.120.350">
    <property type="entry name" value="Voltage-gated potassium channels. Chain C"/>
    <property type="match status" value="4"/>
</dbReference>
<dbReference type="FunFam" id="1.20.120.350:FF:000001">
    <property type="entry name" value="Voltage-dependent L-type calcium channel subunit alpha"/>
    <property type="match status" value="1"/>
</dbReference>
<comment type="catalytic activity">
    <reaction evidence="27">
        <text>Ca(2+)(in) = Ca(2+)(out)</text>
        <dbReference type="Rhea" id="RHEA:29671"/>
        <dbReference type="ChEBI" id="CHEBI:29108"/>
    </reaction>
</comment>
<feature type="region of interest" description="Disordered" evidence="32">
    <location>
        <begin position="1952"/>
        <end position="1971"/>
    </location>
</feature>
<feature type="region of interest" description="Disordered" evidence="32">
    <location>
        <begin position="1"/>
        <end position="46"/>
    </location>
</feature>
<feature type="transmembrane region" description="Helical" evidence="33">
    <location>
        <begin position="324"/>
        <end position="346"/>
    </location>
</feature>
<evidence type="ECO:0000256" key="27">
    <source>
        <dbReference type="ARBA" id="ARBA00036634"/>
    </source>
</evidence>
<dbReference type="InterPro" id="IPR014873">
    <property type="entry name" value="VDCC_a1su_IQ"/>
</dbReference>
<dbReference type="PRINTS" id="PR00167">
    <property type="entry name" value="CACHANNEL"/>
</dbReference>
<evidence type="ECO:0000256" key="31">
    <source>
        <dbReference type="RuleBase" id="RU003808"/>
    </source>
</evidence>
<keyword evidence="9 33" id="KW-0812">Transmembrane</keyword>
<feature type="transmembrane region" description="Helical" evidence="33">
    <location>
        <begin position="815"/>
        <end position="833"/>
    </location>
</feature>
<dbReference type="PANTHER" id="PTHR45628">
    <property type="entry name" value="VOLTAGE-DEPENDENT CALCIUM CHANNEL TYPE A SUBUNIT ALPHA-1"/>
    <property type="match status" value="1"/>
</dbReference>
<dbReference type="FunFam" id="1.10.287.70:FF:000021">
    <property type="entry name" value="Voltage-dependent L-type calcium channel subunit alpha"/>
    <property type="match status" value="1"/>
</dbReference>
<dbReference type="Gene3D" id="6.10.250.2500">
    <property type="match status" value="1"/>
</dbReference>
<evidence type="ECO:0000256" key="26">
    <source>
        <dbReference type="ARBA" id="ARBA00034112"/>
    </source>
</evidence>
<evidence type="ECO:0000256" key="23">
    <source>
        <dbReference type="ARBA" id="ARBA00023303"/>
    </source>
</evidence>
<dbReference type="InterPro" id="IPR005446">
    <property type="entry name" value="VDCC_L_a1su"/>
</dbReference>
<evidence type="ECO:0000256" key="5">
    <source>
        <dbReference type="ARBA" id="ARBA00022475"/>
    </source>
</evidence>
<keyword evidence="10 29" id="KW-0479">Metal-binding</keyword>
<dbReference type="GO" id="GO:0030425">
    <property type="term" value="C:dendrite"/>
    <property type="evidence" value="ECO:0007669"/>
    <property type="project" value="UniProtKB-SubCell"/>
</dbReference>
<dbReference type="InterPro" id="IPR005821">
    <property type="entry name" value="Ion_trans_dom"/>
</dbReference>
<evidence type="ECO:0000256" key="9">
    <source>
        <dbReference type="ARBA" id="ARBA00022692"/>
    </source>
</evidence>
<keyword evidence="14 31" id="KW-0851">Voltage-gated channel</keyword>
<keyword evidence="4" id="KW-0813">Transport</keyword>
<gene>
    <name evidence="35" type="primary">CACNA1C</name>
</gene>
<feature type="transmembrane region" description="Helical" evidence="33">
    <location>
        <begin position="1134"/>
        <end position="1155"/>
    </location>
</feature>
<evidence type="ECO:0000256" key="13">
    <source>
        <dbReference type="ARBA" id="ARBA00022860"/>
    </source>
</evidence>
<evidence type="ECO:0000256" key="3">
    <source>
        <dbReference type="ARBA" id="ARBA00004484"/>
    </source>
</evidence>
<feature type="transmembrane region" description="Helical" evidence="33">
    <location>
        <begin position="853"/>
        <end position="873"/>
    </location>
</feature>
<evidence type="ECO:0000256" key="8">
    <source>
        <dbReference type="ARBA" id="ARBA00022673"/>
    </source>
</evidence>
<dbReference type="SMART" id="SM01062">
    <property type="entry name" value="Ca_chan_IQ"/>
    <property type="match status" value="1"/>
</dbReference>
<evidence type="ECO:0000256" key="22">
    <source>
        <dbReference type="ARBA" id="ARBA00023273"/>
    </source>
</evidence>
<feature type="transmembrane region" description="Helical" evidence="33">
    <location>
        <begin position="592"/>
        <end position="615"/>
    </location>
</feature>
<evidence type="ECO:0000256" key="4">
    <source>
        <dbReference type="ARBA" id="ARBA00022448"/>
    </source>
</evidence>
<reference evidence="35" key="1">
    <citation type="submission" date="2023-05" db="EMBL/GenBank/DDBJ databases">
        <title>High-quality long-read genome of Scophthalmus maximus.</title>
        <authorList>
            <person name="Lien S."/>
            <person name="Martinez P."/>
        </authorList>
    </citation>
    <scope>NUCLEOTIDE SEQUENCE [LARGE SCALE GENOMIC DNA]</scope>
</reference>
<keyword evidence="11" id="KW-0677">Repeat</keyword>
<dbReference type="GO" id="GO:0008331">
    <property type="term" value="F:high voltage-gated calcium channel activity"/>
    <property type="evidence" value="ECO:0007669"/>
    <property type="project" value="TreeGrafter"/>
</dbReference>
<evidence type="ECO:0000313" key="36">
    <source>
        <dbReference type="Proteomes" id="UP000694558"/>
    </source>
</evidence>
<dbReference type="PRINTS" id="PR01635">
    <property type="entry name" value="LVDCCALPHA1C"/>
</dbReference>
<dbReference type="PANTHER" id="PTHR45628:SF10">
    <property type="entry name" value="VOLTAGE-DEPENDENT L-TYPE CALCIUM CHANNEL SUBUNIT ALPHA-1C"/>
    <property type="match status" value="1"/>
</dbReference>
<dbReference type="Ensembl" id="ENSSMAT00000000933.2">
    <property type="protein sequence ID" value="ENSSMAP00000000911.2"/>
    <property type="gene ID" value="ENSSMAG00000000551.2"/>
</dbReference>
<keyword evidence="5" id="KW-1003">Cell membrane</keyword>
<feature type="transmembrane region" description="Helical" evidence="33">
    <location>
        <begin position="666"/>
        <end position="692"/>
    </location>
</feature>
<feature type="transmembrane region" description="Helical" evidence="33">
    <location>
        <begin position="114"/>
        <end position="133"/>
    </location>
</feature>
<feature type="glycosylation site" description="N-linked (GlcNAc...) asparagine" evidence="30">
    <location>
        <position position="270"/>
    </location>
</feature>
<accession>A0A8D2ZEH0</accession>
<dbReference type="GO" id="GO:0046872">
    <property type="term" value="F:metal ion binding"/>
    <property type="evidence" value="ECO:0007669"/>
    <property type="project" value="UniProtKB-KW"/>
</dbReference>
<feature type="transmembrane region" description="Helical" evidence="33">
    <location>
        <begin position="77"/>
        <end position="94"/>
    </location>
</feature>
<dbReference type="Pfam" id="PF08763">
    <property type="entry name" value="Ca_chan_IQ"/>
    <property type="match status" value="1"/>
</dbReference>
<evidence type="ECO:0000256" key="12">
    <source>
        <dbReference type="ARBA" id="ARBA00022837"/>
    </source>
</evidence>